<keyword evidence="8 12" id="KW-1133">Transmembrane helix</keyword>
<keyword evidence="6 12" id="KW-0812">Transmembrane</keyword>
<evidence type="ECO:0000256" key="11">
    <source>
        <dbReference type="SAM" id="MobiDB-lite"/>
    </source>
</evidence>
<dbReference type="Gene3D" id="6.10.340.10">
    <property type="match status" value="1"/>
</dbReference>
<keyword evidence="10 12" id="KW-0472">Membrane</keyword>
<evidence type="ECO:0000256" key="6">
    <source>
        <dbReference type="ARBA" id="ARBA00022692"/>
    </source>
</evidence>
<evidence type="ECO:0000256" key="9">
    <source>
        <dbReference type="ARBA" id="ARBA00023012"/>
    </source>
</evidence>
<evidence type="ECO:0000313" key="15">
    <source>
        <dbReference type="EMBL" id="MXN18690.1"/>
    </source>
</evidence>
<dbReference type="InterPro" id="IPR003594">
    <property type="entry name" value="HATPase_dom"/>
</dbReference>
<evidence type="ECO:0000256" key="7">
    <source>
        <dbReference type="ARBA" id="ARBA00022777"/>
    </source>
</evidence>
<dbReference type="InterPro" id="IPR004358">
    <property type="entry name" value="Sig_transdc_His_kin-like_C"/>
</dbReference>
<protein>
    <recommendedName>
        <fullName evidence="3">histidine kinase</fullName>
        <ecNumber evidence="3">2.7.13.3</ecNumber>
    </recommendedName>
</protein>
<dbReference type="AlphaFoldDB" id="A0A6L7G5R6"/>
<dbReference type="GO" id="GO:0000155">
    <property type="term" value="F:phosphorelay sensor kinase activity"/>
    <property type="evidence" value="ECO:0007669"/>
    <property type="project" value="InterPro"/>
</dbReference>
<evidence type="ECO:0000256" key="10">
    <source>
        <dbReference type="ARBA" id="ARBA00023136"/>
    </source>
</evidence>
<reference evidence="15 16" key="1">
    <citation type="submission" date="2019-12" db="EMBL/GenBank/DDBJ databases">
        <authorList>
            <person name="Li M."/>
        </authorList>
    </citation>
    <scope>NUCLEOTIDE SEQUENCE [LARGE SCALE GENOMIC DNA]</scope>
    <source>
        <strain evidence="15 16">GBMRC 2024</strain>
    </source>
</reference>
<keyword evidence="16" id="KW-1185">Reference proteome</keyword>
<dbReference type="InterPro" id="IPR050428">
    <property type="entry name" value="TCS_sensor_his_kinase"/>
</dbReference>
<keyword evidence="4" id="KW-0597">Phosphoprotein</keyword>
<dbReference type="RefSeq" id="WP_160894820.1">
    <property type="nucleotide sequence ID" value="NZ_WUMU01000014.1"/>
</dbReference>
<sequence>MRALRSTPLRLAVALIAVFAVFLAAGLGTAYVLMHRTLSAEIDGRALQVVAELRAIGRPEERLERVQEIAATSRPDTLLIRLETGGDSIGNLPESLDAASLRDGGLLSGHALPLAHPADSYRILLATLPEGRVAVLVGRRALSELNEIFLAILGFSFLPALAITSGLAIVVVRRTGRRVEAIRGTLQALSAGRLTARVGGTPPDTDLGDIARDLDRMASAQEAATEALRQIGSDIAHDLKTPIQRVAVHLERVGAEALPVPARTSLDAAQAETAGIIGTFQSLLQIAQLEGGQGRHGFAPVDLGALVRDMAEIYAPAVEEAGARLDCSVTAPRPVAGDRHLLARLIANLVENALRHAPGTPIRLALEGRVLSVSDGGPGIPEARREDVLRRLVRLEASRSTPGSGLGLALVKAIADQHGAALGLGGGRGGGPRGRVGFSARGGRAGGWA</sequence>
<dbReference type="PROSITE" id="PS50109">
    <property type="entry name" value="HIS_KIN"/>
    <property type="match status" value="1"/>
</dbReference>
<dbReference type="InterPro" id="IPR036097">
    <property type="entry name" value="HisK_dim/P_sf"/>
</dbReference>
<dbReference type="SMART" id="SM00388">
    <property type="entry name" value="HisKA"/>
    <property type="match status" value="1"/>
</dbReference>
<gene>
    <name evidence="15" type="ORF">GR170_12645</name>
</gene>
<dbReference type="PRINTS" id="PR00344">
    <property type="entry name" value="BCTRLSENSOR"/>
</dbReference>
<evidence type="ECO:0000256" key="5">
    <source>
        <dbReference type="ARBA" id="ARBA00022679"/>
    </source>
</evidence>
<dbReference type="EMBL" id="WUMU01000014">
    <property type="protein sequence ID" value="MXN18690.1"/>
    <property type="molecule type" value="Genomic_DNA"/>
</dbReference>
<dbReference type="EC" id="2.7.13.3" evidence="3"/>
<feature type="region of interest" description="Disordered" evidence="11">
    <location>
        <begin position="424"/>
        <end position="449"/>
    </location>
</feature>
<dbReference type="InterPro" id="IPR005467">
    <property type="entry name" value="His_kinase_dom"/>
</dbReference>
<dbReference type="PANTHER" id="PTHR45436:SF8">
    <property type="entry name" value="HISTIDINE KINASE"/>
    <property type="match status" value="1"/>
</dbReference>
<dbReference type="SMART" id="SM00387">
    <property type="entry name" value="HATPase_c"/>
    <property type="match status" value="1"/>
</dbReference>
<feature type="domain" description="HAMP" evidence="14">
    <location>
        <begin position="173"/>
        <end position="226"/>
    </location>
</feature>
<dbReference type="Gene3D" id="3.30.565.10">
    <property type="entry name" value="Histidine kinase-like ATPase, C-terminal domain"/>
    <property type="match status" value="1"/>
</dbReference>
<dbReference type="PANTHER" id="PTHR45436">
    <property type="entry name" value="SENSOR HISTIDINE KINASE YKOH"/>
    <property type="match status" value="1"/>
</dbReference>
<feature type="transmembrane region" description="Helical" evidence="12">
    <location>
        <begin position="12"/>
        <end position="34"/>
    </location>
</feature>
<evidence type="ECO:0000256" key="1">
    <source>
        <dbReference type="ARBA" id="ARBA00000085"/>
    </source>
</evidence>
<dbReference type="InterPro" id="IPR036890">
    <property type="entry name" value="HATPase_C_sf"/>
</dbReference>
<name>A0A6L7G5R6_9RHOB</name>
<dbReference type="SUPFAM" id="SSF47384">
    <property type="entry name" value="Homodimeric domain of signal transducing histidine kinase"/>
    <property type="match status" value="1"/>
</dbReference>
<organism evidence="15 16">
    <name type="scientific">Pseudooceanicola albus</name>
    <dbReference type="NCBI Taxonomy" id="2692189"/>
    <lineage>
        <taxon>Bacteria</taxon>
        <taxon>Pseudomonadati</taxon>
        <taxon>Pseudomonadota</taxon>
        <taxon>Alphaproteobacteria</taxon>
        <taxon>Rhodobacterales</taxon>
        <taxon>Paracoccaceae</taxon>
        <taxon>Pseudooceanicola</taxon>
    </lineage>
</organism>
<evidence type="ECO:0000313" key="16">
    <source>
        <dbReference type="Proteomes" id="UP000477911"/>
    </source>
</evidence>
<keyword evidence="7 15" id="KW-0418">Kinase</keyword>
<evidence type="ECO:0000256" key="12">
    <source>
        <dbReference type="SAM" id="Phobius"/>
    </source>
</evidence>
<evidence type="ECO:0000256" key="4">
    <source>
        <dbReference type="ARBA" id="ARBA00022553"/>
    </source>
</evidence>
<comment type="catalytic activity">
    <reaction evidence="1">
        <text>ATP + protein L-histidine = ADP + protein N-phospho-L-histidine.</text>
        <dbReference type="EC" id="2.7.13.3"/>
    </reaction>
</comment>
<feature type="transmembrane region" description="Helical" evidence="12">
    <location>
        <begin position="148"/>
        <end position="172"/>
    </location>
</feature>
<dbReference type="Pfam" id="PF02518">
    <property type="entry name" value="HATPase_c"/>
    <property type="match status" value="1"/>
</dbReference>
<dbReference type="InterPro" id="IPR003660">
    <property type="entry name" value="HAMP_dom"/>
</dbReference>
<comment type="caution">
    <text evidence="15">The sequence shown here is derived from an EMBL/GenBank/DDBJ whole genome shotgun (WGS) entry which is preliminary data.</text>
</comment>
<proteinExistence type="predicted"/>
<accession>A0A6L7G5R6</accession>
<dbReference type="Proteomes" id="UP000477911">
    <property type="component" value="Unassembled WGS sequence"/>
</dbReference>
<evidence type="ECO:0000256" key="8">
    <source>
        <dbReference type="ARBA" id="ARBA00022989"/>
    </source>
</evidence>
<dbReference type="PROSITE" id="PS50885">
    <property type="entry name" value="HAMP"/>
    <property type="match status" value="1"/>
</dbReference>
<keyword evidence="5" id="KW-0808">Transferase</keyword>
<comment type="subcellular location">
    <subcellularLocation>
        <location evidence="2">Membrane</location>
    </subcellularLocation>
</comment>
<dbReference type="SUPFAM" id="SSF55874">
    <property type="entry name" value="ATPase domain of HSP90 chaperone/DNA topoisomerase II/histidine kinase"/>
    <property type="match status" value="1"/>
</dbReference>
<dbReference type="InterPro" id="IPR003661">
    <property type="entry name" value="HisK_dim/P_dom"/>
</dbReference>
<feature type="compositionally biased region" description="Gly residues" evidence="11">
    <location>
        <begin position="424"/>
        <end position="434"/>
    </location>
</feature>
<feature type="non-terminal residue" evidence="15">
    <location>
        <position position="449"/>
    </location>
</feature>
<evidence type="ECO:0000259" key="13">
    <source>
        <dbReference type="PROSITE" id="PS50109"/>
    </source>
</evidence>
<feature type="domain" description="Histidine kinase" evidence="13">
    <location>
        <begin position="234"/>
        <end position="449"/>
    </location>
</feature>
<evidence type="ECO:0000256" key="2">
    <source>
        <dbReference type="ARBA" id="ARBA00004370"/>
    </source>
</evidence>
<evidence type="ECO:0000256" key="3">
    <source>
        <dbReference type="ARBA" id="ARBA00012438"/>
    </source>
</evidence>
<evidence type="ECO:0000259" key="14">
    <source>
        <dbReference type="PROSITE" id="PS50885"/>
    </source>
</evidence>
<dbReference type="GO" id="GO:0005886">
    <property type="term" value="C:plasma membrane"/>
    <property type="evidence" value="ECO:0007669"/>
    <property type="project" value="TreeGrafter"/>
</dbReference>
<keyword evidence="9" id="KW-0902">Two-component regulatory system</keyword>